<dbReference type="PANTHER" id="PTHR47217:SF1">
    <property type="entry name" value="GLOBIN-LIKE PROTEIN"/>
    <property type="match status" value="1"/>
</dbReference>
<dbReference type="GO" id="GO:0046872">
    <property type="term" value="F:metal ion binding"/>
    <property type="evidence" value="ECO:0007669"/>
    <property type="project" value="UniProtKB-KW"/>
</dbReference>
<evidence type="ECO:0000313" key="9">
    <source>
        <dbReference type="Proteomes" id="UP000076858"/>
    </source>
</evidence>
<dbReference type="STRING" id="35525.A0A0P5EB26"/>
<keyword evidence="3 6" id="KW-0561">Oxygen transport</keyword>
<evidence type="ECO:0000256" key="3">
    <source>
        <dbReference type="ARBA" id="ARBA00022621"/>
    </source>
</evidence>
<evidence type="ECO:0000256" key="6">
    <source>
        <dbReference type="RuleBase" id="RU000356"/>
    </source>
</evidence>
<reference evidence="8 9" key="1">
    <citation type="submission" date="2016-03" db="EMBL/GenBank/DDBJ databases">
        <title>EvidentialGene: Evidence-directed Construction of Genes on Genomes.</title>
        <authorList>
            <person name="Gilbert D.G."/>
            <person name="Choi J.-H."/>
            <person name="Mockaitis K."/>
            <person name="Colbourne J."/>
            <person name="Pfrender M."/>
        </authorList>
    </citation>
    <scope>NUCLEOTIDE SEQUENCE [LARGE SCALE GENOMIC DNA]</scope>
    <source>
        <strain evidence="8 9">Xinb3</strain>
        <tissue evidence="8">Complete organism</tissue>
    </source>
</reference>
<comment type="similarity">
    <text evidence="6">Belongs to the globin family.</text>
</comment>
<protein>
    <submittedName>
        <fullName evidence="8">Hemoglobin</fullName>
    </submittedName>
</protein>
<keyword evidence="5" id="KW-0408">Iron</keyword>
<keyword evidence="9" id="KW-1185">Reference proteome</keyword>
<dbReference type="GO" id="GO:0020037">
    <property type="term" value="F:heme binding"/>
    <property type="evidence" value="ECO:0007669"/>
    <property type="project" value="InterPro"/>
</dbReference>
<keyword evidence="1 6" id="KW-0813">Transport</keyword>
<evidence type="ECO:0000256" key="2">
    <source>
        <dbReference type="ARBA" id="ARBA00022617"/>
    </source>
</evidence>
<dbReference type="PROSITE" id="PS01033">
    <property type="entry name" value="GLOBIN"/>
    <property type="match status" value="2"/>
</dbReference>
<accession>A0A0P5EB26</accession>
<feature type="domain" description="Globin" evidence="7">
    <location>
        <begin position="47"/>
        <end position="193"/>
    </location>
</feature>
<dbReference type="GO" id="GO:0005344">
    <property type="term" value="F:oxygen carrier activity"/>
    <property type="evidence" value="ECO:0007669"/>
    <property type="project" value="UniProtKB-KW"/>
</dbReference>
<feature type="domain" description="Globin" evidence="7">
    <location>
        <begin position="204"/>
        <end position="348"/>
    </location>
</feature>
<dbReference type="OrthoDB" id="6342953at2759"/>
<dbReference type="InterPro" id="IPR012292">
    <property type="entry name" value="Globin/Proto"/>
</dbReference>
<dbReference type="Proteomes" id="UP000076858">
    <property type="component" value="Unassembled WGS sequence"/>
</dbReference>
<dbReference type="CDD" id="cd01040">
    <property type="entry name" value="Mb-like"/>
    <property type="match status" value="2"/>
</dbReference>
<dbReference type="Gene3D" id="1.10.490.10">
    <property type="entry name" value="Globins"/>
    <property type="match status" value="2"/>
</dbReference>
<evidence type="ECO:0000256" key="5">
    <source>
        <dbReference type="ARBA" id="ARBA00023004"/>
    </source>
</evidence>
<dbReference type="SUPFAM" id="SSF46458">
    <property type="entry name" value="Globin-like"/>
    <property type="match status" value="2"/>
</dbReference>
<evidence type="ECO:0000259" key="7">
    <source>
        <dbReference type="PROSITE" id="PS01033"/>
    </source>
</evidence>
<name>A0A0P5EB26_9CRUS</name>
<proteinExistence type="inferred from homology"/>
<evidence type="ECO:0000256" key="4">
    <source>
        <dbReference type="ARBA" id="ARBA00022723"/>
    </source>
</evidence>
<dbReference type="GO" id="GO:0019825">
    <property type="term" value="F:oxygen binding"/>
    <property type="evidence" value="ECO:0007669"/>
    <property type="project" value="InterPro"/>
</dbReference>
<evidence type="ECO:0000256" key="1">
    <source>
        <dbReference type="ARBA" id="ARBA00022448"/>
    </source>
</evidence>
<dbReference type="EMBL" id="LRGB01001361">
    <property type="protein sequence ID" value="KZS12426.1"/>
    <property type="molecule type" value="Genomic_DNA"/>
</dbReference>
<dbReference type="Pfam" id="PF00042">
    <property type="entry name" value="Globin"/>
    <property type="match status" value="2"/>
</dbReference>
<dbReference type="PANTHER" id="PTHR47217">
    <property type="entry name" value="GLOBIN-LIKE PROTEIN"/>
    <property type="match status" value="1"/>
</dbReference>
<dbReference type="AlphaFoldDB" id="A0A0P5EB26"/>
<dbReference type="InterPro" id="IPR009050">
    <property type="entry name" value="Globin-like_sf"/>
</dbReference>
<keyword evidence="4" id="KW-0479">Metal-binding</keyword>
<gene>
    <name evidence="8" type="ORF">APZ42_022505</name>
</gene>
<evidence type="ECO:0000313" key="8">
    <source>
        <dbReference type="EMBL" id="KZS12426.1"/>
    </source>
</evidence>
<dbReference type="InterPro" id="IPR000971">
    <property type="entry name" value="Globin"/>
</dbReference>
<dbReference type="InterPro" id="IPR044399">
    <property type="entry name" value="Mb-like_M"/>
</dbReference>
<comment type="caution">
    <text evidence="8">The sequence shown here is derived from an EMBL/GenBank/DDBJ whole genome shotgun (WGS) entry which is preliminary data.</text>
</comment>
<keyword evidence="2 6" id="KW-0349">Heme</keyword>
<sequence length="348" mass="37946">MASFKIALLLGVIAFVNACSQAPGTTTTTVTTTVTTVSADDGSEAGLLSAHERSLIRKTWDQAKKDGDVAPQVLFRFVKAHPEYQKMFSKFANVPQSELLSNGNFLAQAYTILAGLNVVIQSLFSQELMANQLNALGGAHQPRGATPVMFEQFGGILEEVLAEELGSGFTAEARQAWKNGIAALVAGIAKNLKKAEDLADPQTKLTPHQIQDVQRSWENIRNGRNALVSSIFVKLFKETPRIQKFFAKFANVAVDSLAGNAEYEKQIALVADRLDTMISAMGDKLQLLGNINYMRYTHTERGIPRSPWEDFSRLLLDVLGSKGVSSDDLDSWKGVLAVFVNGVSPIKK</sequence>
<organism evidence="8 9">
    <name type="scientific">Daphnia magna</name>
    <dbReference type="NCBI Taxonomy" id="35525"/>
    <lineage>
        <taxon>Eukaryota</taxon>
        <taxon>Metazoa</taxon>
        <taxon>Ecdysozoa</taxon>
        <taxon>Arthropoda</taxon>
        <taxon>Crustacea</taxon>
        <taxon>Branchiopoda</taxon>
        <taxon>Diplostraca</taxon>
        <taxon>Cladocera</taxon>
        <taxon>Anomopoda</taxon>
        <taxon>Daphniidae</taxon>
        <taxon>Daphnia</taxon>
    </lineage>
</organism>